<accession>A0A9J6B323</accession>
<evidence type="ECO:0000313" key="1">
    <source>
        <dbReference type="EMBL" id="KAG5631036.1"/>
    </source>
</evidence>
<comment type="caution">
    <text evidence="1">The sequence shown here is derived from an EMBL/GenBank/DDBJ whole genome shotgun (WGS) entry which is preliminary data.</text>
</comment>
<protein>
    <submittedName>
        <fullName evidence="1">Uncharacterized protein</fullName>
    </submittedName>
</protein>
<reference evidence="1 2" key="1">
    <citation type="submission" date="2020-09" db="EMBL/GenBank/DDBJ databases">
        <title>De no assembly of potato wild relative species, Solanum commersonii.</title>
        <authorList>
            <person name="Cho K."/>
        </authorList>
    </citation>
    <scope>NUCLEOTIDE SEQUENCE [LARGE SCALE GENOMIC DNA]</scope>
    <source>
        <strain evidence="1">LZ3.2</strain>
        <tissue evidence="1">Leaf</tissue>
    </source>
</reference>
<dbReference type="AlphaFoldDB" id="A0A9J6B323"/>
<keyword evidence="2" id="KW-1185">Reference proteome</keyword>
<proteinExistence type="predicted"/>
<name>A0A9J6B323_SOLCO</name>
<dbReference type="EMBL" id="JACXVP010000001">
    <property type="protein sequence ID" value="KAG5631036.1"/>
    <property type="molecule type" value="Genomic_DNA"/>
</dbReference>
<evidence type="ECO:0000313" key="2">
    <source>
        <dbReference type="Proteomes" id="UP000824120"/>
    </source>
</evidence>
<dbReference type="Proteomes" id="UP000824120">
    <property type="component" value="Chromosome 1"/>
</dbReference>
<sequence>MCCEGSLGVVSRCRRCTRRSALWSTSSPFSISLRHLRYCLAELFDDIPTSTFHRRLDLFPSGLSTLELWVRLRPFGDSPNALGDPQAFFSVKTHKMIG</sequence>
<organism evidence="1 2">
    <name type="scientific">Solanum commersonii</name>
    <name type="common">Commerson's wild potato</name>
    <name type="synonym">Commerson's nightshade</name>
    <dbReference type="NCBI Taxonomy" id="4109"/>
    <lineage>
        <taxon>Eukaryota</taxon>
        <taxon>Viridiplantae</taxon>
        <taxon>Streptophyta</taxon>
        <taxon>Embryophyta</taxon>
        <taxon>Tracheophyta</taxon>
        <taxon>Spermatophyta</taxon>
        <taxon>Magnoliopsida</taxon>
        <taxon>eudicotyledons</taxon>
        <taxon>Gunneridae</taxon>
        <taxon>Pentapetalae</taxon>
        <taxon>asterids</taxon>
        <taxon>lamiids</taxon>
        <taxon>Solanales</taxon>
        <taxon>Solanaceae</taxon>
        <taxon>Solanoideae</taxon>
        <taxon>Solaneae</taxon>
        <taxon>Solanum</taxon>
    </lineage>
</organism>
<gene>
    <name evidence="1" type="ORF">H5410_002753</name>
</gene>